<dbReference type="AlphaFoldDB" id="A0AAW2J3I6"/>
<evidence type="ECO:0000313" key="1">
    <source>
        <dbReference type="EMBL" id="KAL0288945.1"/>
    </source>
</evidence>
<name>A0AAW2J3I6_SESRA</name>
<proteinExistence type="predicted"/>
<gene>
    <name evidence="1" type="ORF">Sradi_7085300</name>
</gene>
<organism evidence="1">
    <name type="scientific">Sesamum radiatum</name>
    <name type="common">Black benniseed</name>
    <dbReference type="NCBI Taxonomy" id="300843"/>
    <lineage>
        <taxon>Eukaryota</taxon>
        <taxon>Viridiplantae</taxon>
        <taxon>Streptophyta</taxon>
        <taxon>Embryophyta</taxon>
        <taxon>Tracheophyta</taxon>
        <taxon>Spermatophyta</taxon>
        <taxon>Magnoliopsida</taxon>
        <taxon>eudicotyledons</taxon>
        <taxon>Gunneridae</taxon>
        <taxon>Pentapetalae</taxon>
        <taxon>asterids</taxon>
        <taxon>lamiids</taxon>
        <taxon>Lamiales</taxon>
        <taxon>Pedaliaceae</taxon>
        <taxon>Sesamum</taxon>
    </lineage>
</organism>
<reference evidence="1" key="1">
    <citation type="submission" date="2020-06" db="EMBL/GenBank/DDBJ databases">
        <authorList>
            <person name="Li T."/>
            <person name="Hu X."/>
            <person name="Zhang T."/>
            <person name="Song X."/>
            <person name="Zhang H."/>
            <person name="Dai N."/>
            <person name="Sheng W."/>
            <person name="Hou X."/>
            <person name="Wei L."/>
        </authorList>
    </citation>
    <scope>NUCLEOTIDE SEQUENCE</scope>
    <source>
        <strain evidence="1">G02</strain>
        <tissue evidence="1">Leaf</tissue>
    </source>
</reference>
<comment type="caution">
    <text evidence="1">The sequence shown here is derived from an EMBL/GenBank/DDBJ whole genome shotgun (WGS) entry which is preliminary data.</text>
</comment>
<reference evidence="1" key="2">
    <citation type="journal article" date="2024" name="Plant">
        <title>Genomic evolution and insights into agronomic trait innovations of Sesamum species.</title>
        <authorList>
            <person name="Miao H."/>
            <person name="Wang L."/>
            <person name="Qu L."/>
            <person name="Liu H."/>
            <person name="Sun Y."/>
            <person name="Le M."/>
            <person name="Wang Q."/>
            <person name="Wei S."/>
            <person name="Zheng Y."/>
            <person name="Lin W."/>
            <person name="Duan Y."/>
            <person name="Cao H."/>
            <person name="Xiong S."/>
            <person name="Wang X."/>
            <person name="Wei L."/>
            <person name="Li C."/>
            <person name="Ma Q."/>
            <person name="Ju M."/>
            <person name="Zhao R."/>
            <person name="Li G."/>
            <person name="Mu C."/>
            <person name="Tian Q."/>
            <person name="Mei H."/>
            <person name="Zhang T."/>
            <person name="Gao T."/>
            <person name="Zhang H."/>
        </authorList>
    </citation>
    <scope>NUCLEOTIDE SEQUENCE</scope>
    <source>
        <strain evidence="1">G02</strain>
    </source>
</reference>
<dbReference type="EMBL" id="JACGWJ010000734">
    <property type="protein sequence ID" value="KAL0288945.1"/>
    <property type="molecule type" value="Genomic_DNA"/>
</dbReference>
<protein>
    <submittedName>
        <fullName evidence="1">Uncharacterized protein</fullName>
    </submittedName>
</protein>
<sequence length="82" mass="9233">MCSYPIRCRLLGRGSKGEILISVSLVDKWQGPPPPAPQEVPLQWLARFECLQKGLQNVQYKIGRAHEDERQGVPITEAMMAD</sequence>
<accession>A0AAW2J3I6</accession>